<comment type="caution">
    <text evidence="1">The sequence shown here is derived from an EMBL/GenBank/DDBJ whole genome shotgun (WGS) entry which is preliminary data.</text>
</comment>
<reference evidence="1 2" key="1">
    <citation type="submission" date="2023-06" db="EMBL/GenBank/DDBJ databases">
        <authorList>
            <person name="Zeman M."/>
            <person name="Kubasova T."/>
            <person name="Jahodarova E."/>
            <person name="Nykrynova M."/>
            <person name="Rychlik I."/>
        </authorList>
    </citation>
    <scope>NUCLEOTIDE SEQUENCE [LARGE SCALE GENOMIC DNA]</scope>
    <source>
        <strain evidence="1 2">ET4</strain>
    </source>
</reference>
<gene>
    <name evidence="1" type="ORF">QUW02_01340</name>
</gene>
<evidence type="ECO:0000313" key="1">
    <source>
        <dbReference type="EMBL" id="MDM8144587.1"/>
    </source>
</evidence>
<protein>
    <submittedName>
        <fullName evidence="1">Gliding motility-associated C-terminal domain-containing protein</fullName>
    </submittedName>
</protein>
<accession>A0ABT7U238</accession>
<proteinExistence type="predicted"/>
<reference evidence="2" key="2">
    <citation type="submission" date="2023-07" db="EMBL/GenBank/DDBJ databases">
        <title>Identification and characterization of horizontal gene transfer across gut microbiota members of farm animals based on homology search.</title>
        <authorList>
            <person name="Schwarzerova J."/>
            <person name="Nykrynova M."/>
            <person name="Jureckova K."/>
            <person name="Cejkova D."/>
            <person name="Rychlik I."/>
        </authorList>
    </citation>
    <scope>NUCLEOTIDE SEQUENCE [LARGE SCALE GENOMIC DNA]</scope>
    <source>
        <strain evidence="2">ET4</strain>
    </source>
</reference>
<sequence>MNRILNWIVFVFFLLGPFCLKAQNVYPNVTPTARYVTSEGEEIEDASEEQSAPITGYFSAEVTDQGLYSAHYEWRIFKAGQENAPLVDRFDREMEYTFTQSGTFYVQLYVTFVQGTDTIRYPDGGGEPFVVSVSQSKLEFPNAFSPNGDGFNDVYKAKEGYRSIVKFKATVFTRWGQKVYTWTNPAEGWDGKINGRTARDGVYYVVVQAEGADGRKFNIRKDVNVLTGYSGEGGTTDAE</sequence>
<keyword evidence="2" id="KW-1185">Reference proteome</keyword>
<evidence type="ECO:0000313" key="2">
    <source>
        <dbReference type="Proteomes" id="UP001228403"/>
    </source>
</evidence>
<dbReference type="NCBIfam" id="TIGR04131">
    <property type="entry name" value="Bac_Flav_CTERM"/>
    <property type="match status" value="1"/>
</dbReference>
<dbReference type="EMBL" id="JAUDCF010000001">
    <property type="protein sequence ID" value="MDM8144587.1"/>
    <property type="molecule type" value="Genomic_DNA"/>
</dbReference>
<dbReference type="Pfam" id="PF13585">
    <property type="entry name" value="CHU_C"/>
    <property type="match status" value="1"/>
</dbReference>
<dbReference type="Proteomes" id="UP001228403">
    <property type="component" value="Unassembled WGS sequence"/>
</dbReference>
<dbReference type="InterPro" id="IPR026341">
    <property type="entry name" value="T9SS_type_B"/>
</dbReference>
<organism evidence="1 2">
    <name type="scientific">Bacteroides eggerthii</name>
    <dbReference type="NCBI Taxonomy" id="28111"/>
    <lineage>
        <taxon>Bacteria</taxon>
        <taxon>Pseudomonadati</taxon>
        <taxon>Bacteroidota</taxon>
        <taxon>Bacteroidia</taxon>
        <taxon>Bacteroidales</taxon>
        <taxon>Bacteroidaceae</taxon>
        <taxon>Bacteroides</taxon>
    </lineage>
</organism>
<name>A0ABT7U238_9BACE</name>